<proteinExistence type="predicted"/>
<dbReference type="Proteomes" id="UP000326198">
    <property type="component" value="Unassembled WGS sequence"/>
</dbReference>
<organism evidence="1 2">
    <name type="scientific">Aspergillus bertholletiae</name>
    <dbReference type="NCBI Taxonomy" id="1226010"/>
    <lineage>
        <taxon>Eukaryota</taxon>
        <taxon>Fungi</taxon>
        <taxon>Dikarya</taxon>
        <taxon>Ascomycota</taxon>
        <taxon>Pezizomycotina</taxon>
        <taxon>Eurotiomycetes</taxon>
        <taxon>Eurotiomycetidae</taxon>
        <taxon>Eurotiales</taxon>
        <taxon>Aspergillaceae</taxon>
        <taxon>Aspergillus</taxon>
        <taxon>Aspergillus subgen. Circumdati</taxon>
    </lineage>
</organism>
<evidence type="ECO:0000313" key="2">
    <source>
        <dbReference type="Proteomes" id="UP000326198"/>
    </source>
</evidence>
<protein>
    <submittedName>
        <fullName evidence="1">Uncharacterized protein</fullName>
    </submittedName>
</protein>
<keyword evidence="2" id="KW-1185">Reference proteome</keyword>
<name>A0A5N7AXX9_9EURO</name>
<dbReference type="AlphaFoldDB" id="A0A5N7AXX9"/>
<dbReference type="EMBL" id="ML736279">
    <property type="protein sequence ID" value="KAE8374631.1"/>
    <property type="molecule type" value="Genomic_DNA"/>
</dbReference>
<evidence type="ECO:0000313" key="1">
    <source>
        <dbReference type="EMBL" id="KAE8374631.1"/>
    </source>
</evidence>
<gene>
    <name evidence="1" type="ORF">BDV26DRAFT_34714</name>
</gene>
<accession>A0A5N7AXX9</accession>
<reference evidence="1 2" key="1">
    <citation type="submission" date="2019-04" db="EMBL/GenBank/DDBJ databases">
        <title>Friends and foes A comparative genomics studyof 23 Aspergillus species from section Flavi.</title>
        <authorList>
            <consortium name="DOE Joint Genome Institute"/>
            <person name="Kjaerbolling I."/>
            <person name="Vesth T."/>
            <person name="Frisvad J.C."/>
            <person name="Nybo J.L."/>
            <person name="Theobald S."/>
            <person name="Kildgaard S."/>
            <person name="Isbrandt T."/>
            <person name="Kuo A."/>
            <person name="Sato A."/>
            <person name="Lyhne E.K."/>
            <person name="Kogle M.E."/>
            <person name="Wiebenga A."/>
            <person name="Kun R.S."/>
            <person name="Lubbers R.J."/>
            <person name="Makela M.R."/>
            <person name="Barry K."/>
            <person name="Chovatia M."/>
            <person name="Clum A."/>
            <person name="Daum C."/>
            <person name="Haridas S."/>
            <person name="He G."/>
            <person name="LaButti K."/>
            <person name="Lipzen A."/>
            <person name="Mondo S."/>
            <person name="Riley R."/>
            <person name="Salamov A."/>
            <person name="Simmons B.A."/>
            <person name="Magnuson J.K."/>
            <person name="Henrissat B."/>
            <person name="Mortensen U.H."/>
            <person name="Larsen T.O."/>
            <person name="Devries R.P."/>
            <person name="Grigoriev I.V."/>
            <person name="Machida M."/>
            <person name="Baker S.E."/>
            <person name="Andersen M.R."/>
        </authorList>
    </citation>
    <scope>NUCLEOTIDE SEQUENCE [LARGE SCALE GENOMIC DNA]</scope>
    <source>
        <strain evidence="1 2">IBT 29228</strain>
    </source>
</reference>
<sequence>MTFHRAEHQMVPELYQRGCDWSPPSRRILSPSCFIPGAPAYRRIHSSYIVLFRWWLAIQLTLFNRCQPSRSFLAIQSTLWDPTLLLSEPPQFSISVATASKHAQKPWSWRWPLGERSNSHTPDSPSFERSAIALRQAEWPWCDGQQLIYACLRSLALRPPNGDAPLILATVDRTRSTFLFDSRYWDRLSLQKKLDSVLGRCYRLCYNFSLRPAGPTKSTSACL</sequence>